<feature type="binding site" evidence="9">
    <location>
        <position position="170"/>
    </location>
    <ligand>
        <name>substrate</name>
    </ligand>
</feature>
<feature type="binding site" evidence="9">
    <location>
        <position position="197"/>
    </location>
    <ligand>
        <name>Zn(2+)</name>
        <dbReference type="ChEBI" id="CHEBI:29105"/>
        <note>catalytic</note>
    </ligand>
</feature>
<accession>A0A133NDT2</accession>
<dbReference type="GO" id="GO:0006154">
    <property type="term" value="P:adenosine catabolic process"/>
    <property type="evidence" value="ECO:0007669"/>
    <property type="project" value="TreeGrafter"/>
</dbReference>
<dbReference type="GO" id="GO:0009117">
    <property type="term" value="P:nucleotide metabolic process"/>
    <property type="evidence" value="ECO:0007669"/>
    <property type="project" value="UniProtKB-KW"/>
</dbReference>
<dbReference type="GO" id="GO:0009168">
    <property type="term" value="P:purine ribonucleoside monophosphate biosynthetic process"/>
    <property type="evidence" value="ECO:0007669"/>
    <property type="project" value="UniProtKB-UniRule"/>
</dbReference>
<evidence type="ECO:0000256" key="2">
    <source>
        <dbReference type="ARBA" id="ARBA00022723"/>
    </source>
</evidence>
<dbReference type="Gene3D" id="3.20.20.140">
    <property type="entry name" value="Metal-dependent hydrolases"/>
    <property type="match status" value="1"/>
</dbReference>
<evidence type="ECO:0000313" key="12">
    <source>
        <dbReference type="Proteomes" id="UP000070646"/>
    </source>
</evidence>
<dbReference type="NCBIfam" id="TIGR01430">
    <property type="entry name" value="aden_deam"/>
    <property type="match status" value="1"/>
</dbReference>
<dbReference type="InterPro" id="IPR006330">
    <property type="entry name" value="Ado/ade_deaminase"/>
</dbReference>
<evidence type="ECO:0000256" key="5">
    <source>
        <dbReference type="ARBA" id="ARBA00023080"/>
    </source>
</evidence>
<organism evidence="11 12">
    <name type="scientific">Clostridium perfringens</name>
    <dbReference type="NCBI Taxonomy" id="1502"/>
    <lineage>
        <taxon>Bacteria</taxon>
        <taxon>Bacillati</taxon>
        <taxon>Bacillota</taxon>
        <taxon>Clostridia</taxon>
        <taxon>Eubacteriales</taxon>
        <taxon>Clostridiaceae</taxon>
        <taxon>Clostridium</taxon>
    </lineage>
</organism>
<dbReference type="GO" id="GO:0005829">
    <property type="term" value="C:cytosol"/>
    <property type="evidence" value="ECO:0007669"/>
    <property type="project" value="TreeGrafter"/>
</dbReference>
<evidence type="ECO:0000259" key="10">
    <source>
        <dbReference type="Pfam" id="PF00962"/>
    </source>
</evidence>
<proteinExistence type="inferred from homology"/>
<dbReference type="InterPro" id="IPR001365">
    <property type="entry name" value="A_deaminase_dom"/>
</dbReference>
<dbReference type="PATRIC" id="fig|1502.174.peg.326"/>
<comment type="function">
    <text evidence="9">Catalyzes the hydrolytic deamination of adenosine and 2-deoxyadenosine.</text>
</comment>
<protein>
    <recommendedName>
        <fullName evidence="1 9">Adenosine deaminase</fullName>
        <ecNumber evidence="1 9">3.5.4.4</ecNumber>
    </recommendedName>
    <alternativeName>
        <fullName evidence="6 9">Adenosine aminohydrolase</fullName>
    </alternativeName>
</protein>
<keyword evidence="4 9" id="KW-0862">Zinc</keyword>
<dbReference type="GO" id="GO:0004000">
    <property type="term" value="F:adenosine deaminase activity"/>
    <property type="evidence" value="ECO:0007669"/>
    <property type="project" value="UniProtKB-UniRule"/>
</dbReference>
<comment type="cofactor">
    <cofactor evidence="9">
        <name>Zn(2+)</name>
        <dbReference type="ChEBI" id="CHEBI:29105"/>
    </cofactor>
    <text evidence="9">Binds 1 zinc ion per subunit.</text>
</comment>
<dbReference type="EMBL" id="LRPU01000011">
    <property type="protein sequence ID" value="KXA14455.1"/>
    <property type="molecule type" value="Genomic_DNA"/>
</dbReference>
<keyword evidence="3 9" id="KW-0378">Hydrolase</keyword>
<evidence type="ECO:0000256" key="7">
    <source>
        <dbReference type="ARBA" id="ARBA00047989"/>
    </source>
</evidence>
<keyword evidence="5 9" id="KW-0546">Nucleotide metabolism</keyword>
<evidence type="ECO:0000256" key="1">
    <source>
        <dbReference type="ARBA" id="ARBA00012784"/>
    </source>
</evidence>
<dbReference type="PANTHER" id="PTHR11409">
    <property type="entry name" value="ADENOSINE DEAMINASE"/>
    <property type="match status" value="1"/>
</dbReference>
<feature type="binding site" evidence="9">
    <location>
        <position position="14"/>
    </location>
    <ligand>
        <name>Zn(2+)</name>
        <dbReference type="ChEBI" id="CHEBI:29105"/>
        <note>catalytic</note>
    </ligand>
</feature>
<evidence type="ECO:0000256" key="9">
    <source>
        <dbReference type="HAMAP-Rule" id="MF_00540"/>
    </source>
</evidence>
<dbReference type="PANTHER" id="PTHR11409:SF43">
    <property type="entry name" value="ADENOSINE DEAMINASE"/>
    <property type="match status" value="1"/>
</dbReference>
<evidence type="ECO:0000313" key="11">
    <source>
        <dbReference type="EMBL" id="KXA14455.1"/>
    </source>
</evidence>
<dbReference type="InterPro" id="IPR032466">
    <property type="entry name" value="Metal_Hydrolase"/>
</dbReference>
<feature type="binding site" evidence="9">
    <location>
        <position position="16"/>
    </location>
    <ligand>
        <name>substrate</name>
    </ligand>
</feature>
<comment type="similarity">
    <text evidence="9">Belongs to the metallo-dependent hydrolases superfamily. Adenosine and AMP deaminases family. Adenosine deaminase subfamily.</text>
</comment>
<dbReference type="SUPFAM" id="SSF51556">
    <property type="entry name" value="Metallo-dependent hydrolases"/>
    <property type="match status" value="1"/>
</dbReference>
<comment type="catalytic activity">
    <reaction evidence="8">
        <text>2'-deoxyadenosine + H2O + H(+) = 2'-deoxyinosine + NH4(+)</text>
        <dbReference type="Rhea" id="RHEA:28190"/>
        <dbReference type="ChEBI" id="CHEBI:15377"/>
        <dbReference type="ChEBI" id="CHEBI:15378"/>
        <dbReference type="ChEBI" id="CHEBI:17256"/>
        <dbReference type="ChEBI" id="CHEBI:28938"/>
        <dbReference type="ChEBI" id="CHEBI:28997"/>
        <dbReference type="EC" id="3.5.4.4"/>
    </reaction>
    <physiologicalReaction direction="left-to-right" evidence="8">
        <dbReference type="Rhea" id="RHEA:28191"/>
    </physiologicalReaction>
</comment>
<feature type="site" description="Important for catalytic activity" evidence="9">
    <location>
        <position position="221"/>
    </location>
</feature>
<gene>
    <name evidence="9" type="primary">add</name>
    <name evidence="11" type="ORF">HMPREF3222_00324</name>
</gene>
<feature type="binding site" evidence="9">
    <location>
        <position position="278"/>
    </location>
    <ligand>
        <name>Zn(2+)</name>
        <dbReference type="ChEBI" id="CHEBI:29105"/>
        <note>catalytic</note>
    </ligand>
</feature>
<evidence type="ECO:0000256" key="8">
    <source>
        <dbReference type="ARBA" id="ARBA00049213"/>
    </source>
</evidence>
<dbReference type="CDD" id="cd01320">
    <property type="entry name" value="ADA"/>
    <property type="match status" value="1"/>
</dbReference>
<comment type="caution">
    <text evidence="9">Lacks conserved residue(s) required for the propagation of feature annotation.</text>
</comment>
<dbReference type="InterPro" id="IPR028893">
    <property type="entry name" value="A_deaminase"/>
</dbReference>
<feature type="binding site" evidence="9">
    <location>
        <position position="12"/>
    </location>
    <ligand>
        <name>Zn(2+)</name>
        <dbReference type="ChEBI" id="CHEBI:29105"/>
        <note>catalytic</note>
    </ligand>
</feature>
<evidence type="ECO:0000256" key="4">
    <source>
        <dbReference type="ARBA" id="ARBA00022833"/>
    </source>
</evidence>
<comment type="catalytic activity">
    <reaction evidence="7">
        <text>adenosine + H2O + H(+) = inosine + NH4(+)</text>
        <dbReference type="Rhea" id="RHEA:24408"/>
        <dbReference type="ChEBI" id="CHEBI:15377"/>
        <dbReference type="ChEBI" id="CHEBI:15378"/>
        <dbReference type="ChEBI" id="CHEBI:16335"/>
        <dbReference type="ChEBI" id="CHEBI:17596"/>
        <dbReference type="ChEBI" id="CHEBI:28938"/>
        <dbReference type="EC" id="3.5.4.4"/>
    </reaction>
    <physiologicalReaction direction="left-to-right" evidence="7">
        <dbReference type="Rhea" id="RHEA:24409"/>
    </physiologicalReaction>
</comment>
<feature type="domain" description="Adenosine deaminase" evidence="10">
    <location>
        <begin position="7"/>
        <end position="327"/>
    </location>
</feature>
<dbReference type="AlphaFoldDB" id="A0A133NDT2"/>
<name>A0A133NDT2_CLOPF</name>
<dbReference type="Proteomes" id="UP000070646">
    <property type="component" value="Unassembled WGS sequence"/>
</dbReference>
<dbReference type="RefSeq" id="WP_060794521.1">
    <property type="nucleotide sequence ID" value="NZ_CATNWN010000005.1"/>
</dbReference>
<reference evidence="11 12" key="1">
    <citation type="submission" date="2016-01" db="EMBL/GenBank/DDBJ databases">
        <authorList>
            <person name="Oliw E.H."/>
        </authorList>
    </citation>
    <scope>NUCLEOTIDE SEQUENCE [LARGE SCALE GENOMIC DNA]</scope>
    <source>
        <strain evidence="11 12">MJR7757A</strain>
    </source>
</reference>
<dbReference type="GO" id="GO:0046103">
    <property type="term" value="P:inosine biosynthetic process"/>
    <property type="evidence" value="ECO:0007669"/>
    <property type="project" value="TreeGrafter"/>
</dbReference>
<evidence type="ECO:0000256" key="3">
    <source>
        <dbReference type="ARBA" id="ARBA00022801"/>
    </source>
</evidence>
<dbReference type="HAMAP" id="MF_00540">
    <property type="entry name" value="A_deaminase"/>
    <property type="match status" value="1"/>
</dbReference>
<feature type="active site" description="Proton donor" evidence="9">
    <location>
        <position position="200"/>
    </location>
</feature>
<dbReference type="GO" id="GO:0043103">
    <property type="term" value="P:hypoxanthine salvage"/>
    <property type="evidence" value="ECO:0007669"/>
    <property type="project" value="TreeGrafter"/>
</dbReference>
<feature type="binding site" evidence="9">
    <location>
        <position position="14"/>
    </location>
    <ligand>
        <name>substrate</name>
    </ligand>
</feature>
<dbReference type="GO" id="GO:0008270">
    <property type="term" value="F:zinc ion binding"/>
    <property type="evidence" value="ECO:0007669"/>
    <property type="project" value="UniProtKB-UniRule"/>
</dbReference>
<sequence>MNLLNLPKIELHCHLDGSLRVETAIELAKKEGVKLDSYEYDKVKELLVIPEDCNSLEDYLNRFALPVRLLQRAENLERVAFELMEDASKENVKYIEIRFAPILHLEKGMTQKEVIGSVIKGIRKAEELYDIKGNVILSCLRHHSVDSVYEVIEEGKNFIGKGVVAIDLAGGELEGFVKPYEEAMKLARESGFRVTIHAGETGYGKNVRDAIELLGAERIGHGLFIFNDEEAYNLVKEKGVTLEMCPKSNIDTKGVNKYEEHPIYKYHKDNIRVNLSTDNRTVSNINLTEEFENVHKTFNIDFEDYKKIYLNSVEASFCSEELKEKLKLSIII</sequence>
<evidence type="ECO:0000256" key="6">
    <source>
        <dbReference type="ARBA" id="ARBA00031852"/>
    </source>
</evidence>
<comment type="caution">
    <text evidence="11">The sequence shown here is derived from an EMBL/GenBank/DDBJ whole genome shotgun (WGS) entry which is preliminary data.</text>
</comment>
<dbReference type="EC" id="3.5.4.4" evidence="1 9"/>
<keyword evidence="2 9" id="KW-0479">Metal-binding</keyword>
<dbReference type="Pfam" id="PF00962">
    <property type="entry name" value="A_deaminase"/>
    <property type="match status" value="1"/>
</dbReference>
<dbReference type="GO" id="GO:0046936">
    <property type="term" value="F:2'-deoxyadenosine deaminase activity"/>
    <property type="evidence" value="ECO:0007669"/>
    <property type="project" value="RHEA"/>
</dbReference>